<feature type="domain" description="CCHC-type" evidence="3">
    <location>
        <begin position="130"/>
        <end position="146"/>
    </location>
</feature>
<accession>A0A7G2EVI4</accession>
<dbReference type="InterPro" id="IPR036875">
    <property type="entry name" value="Znf_CCHC_sf"/>
</dbReference>
<evidence type="ECO:0000313" key="5">
    <source>
        <dbReference type="Proteomes" id="UP000516314"/>
    </source>
</evidence>
<dbReference type="Pfam" id="PF00098">
    <property type="entry name" value="zf-CCHC"/>
    <property type="match status" value="1"/>
</dbReference>
<evidence type="ECO:0000313" key="4">
    <source>
        <dbReference type="EMBL" id="CAD5327247.1"/>
    </source>
</evidence>
<dbReference type="SMART" id="SM00343">
    <property type="entry name" value="ZnF_C2HC"/>
    <property type="match status" value="1"/>
</dbReference>
<organism evidence="4 5">
    <name type="scientific">Arabidopsis thaliana</name>
    <name type="common">Mouse-ear cress</name>
    <dbReference type="NCBI Taxonomy" id="3702"/>
    <lineage>
        <taxon>Eukaryota</taxon>
        <taxon>Viridiplantae</taxon>
        <taxon>Streptophyta</taxon>
        <taxon>Embryophyta</taxon>
        <taxon>Tracheophyta</taxon>
        <taxon>Spermatophyta</taxon>
        <taxon>Magnoliopsida</taxon>
        <taxon>eudicotyledons</taxon>
        <taxon>Gunneridae</taxon>
        <taxon>Pentapetalae</taxon>
        <taxon>rosids</taxon>
        <taxon>malvids</taxon>
        <taxon>Brassicales</taxon>
        <taxon>Brassicaceae</taxon>
        <taxon>Camelineae</taxon>
        <taxon>Arabidopsis</taxon>
    </lineage>
</organism>
<name>A0A7G2EVI4_ARATH</name>
<dbReference type="GO" id="GO:0008270">
    <property type="term" value="F:zinc ion binding"/>
    <property type="evidence" value="ECO:0007669"/>
    <property type="project" value="UniProtKB-KW"/>
</dbReference>
<dbReference type="GO" id="GO:0003676">
    <property type="term" value="F:nucleic acid binding"/>
    <property type="evidence" value="ECO:0007669"/>
    <property type="project" value="InterPro"/>
</dbReference>
<dbReference type="Proteomes" id="UP000516314">
    <property type="component" value="Chromosome 4"/>
</dbReference>
<protein>
    <submittedName>
        <fullName evidence="4">(thale cress) hypothetical protein</fullName>
    </submittedName>
</protein>
<keyword evidence="1" id="KW-0862">Zinc</keyword>
<evidence type="ECO:0000256" key="2">
    <source>
        <dbReference type="SAM" id="MobiDB-lite"/>
    </source>
</evidence>
<dbReference type="InterPro" id="IPR001878">
    <property type="entry name" value="Znf_CCHC"/>
</dbReference>
<feature type="region of interest" description="Disordered" evidence="2">
    <location>
        <begin position="80"/>
        <end position="105"/>
    </location>
</feature>
<sequence length="161" mass="17877">MPPKKSLQAQLDEHNEEFRRMMAEMQQNFQANLSVVVAAAVQTVLQAQRGVQGIQNTLLQFNPITLSEAHQRALLIEQSARNQNTSSNPSRNRLSSATDTGTSQPLDQVRISEIPENTTTMGQQRSANFKCFKCGDQGHRQSACPNPARRGLMAKDEPVQC</sequence>
<dbReference type="PROSITE" id="PS50158">
    <property type="entry name" value="ZF_CCHC"/>
    <property type="match status" value="1"/>
</dbReference>
<dbReference type="SUPFAM" id="SSF57756">
    <property type="entry name" value="Retrovirus zinc finger-like domains"/>
    <property type="match status" value="1"/>
</dbReference>
<keyword evidence="1" id="KW-0479">Metal-binding</keyword>
<keyword evidence="1" id="KW-0863">Zinc-finger</keyword>
<proteinExistence type="predicted"/>
<reference evidence="4 5" key="1">
    <citation type="submission" date="2020-09" db="EMBL/GenBank/DDBJ databases">
        <authorList>
            <person name="Ashkenazy H."/>
        </authorList>
    </citation>
    <scope>NUCLEOTIDE SEQUENCE [LARGE SCALE GENOMIC DNA]</scope>
    <source>
        <strain evidence="5">cv. Cdm-0</strain>
    </source>
</reference>
<evidence type="ECO:0000259" key="3">
    <source>
        <dbReference type="PROSITE" id="PS50158"/>
    </source>
</evidence>
<dbReference type="EMBL" id="LR881469">
    <property type="protein sequence ID" value="CAD5327247.1"/>
    <property type="molecule type" value="Genomic_DNA"/>
</dbReference>
<dbReference type="AlphaFoldDB" id="A0A7G2EVI4"/>
<evidence type="ECO:0000256" key="1">
    <source>
        <dbReference type="PROSITE-ProRule" id="PRU00047"/>
    </source>
</evidence>
<feature type="region of interest" description="Disordered" evidence="2">
    <location>
        <begin position="142"/>
        <end position="161"/>
    </location>
</feature>
<dbReference type="Gene3D" id="4.10.60.10">
    <property type="entry name" value="Zinc finger, CCHC-type"/>
    <property type="match status" value="1"/>
</dbReference>
<gene>
    <name evidence="4" type="ORF">AT9943_LOCUS14956</name>
</gene>